<evidence type="ECO:0000256" key="2">
    <source>
        <dbReference type="SAM" id="MobiDB-lite"/>
    </source>
</evidence>
<gene>
    <name evidence="4" type="ORF">ERUC_LOCUS28871</name>
</gene>
<dbReference type="InterPro" id="IPR055256">
    <property type="entry name" value="KH_1_KHDC4/BBP-like"/>
</dbReference>
<dbReference type="SUPFAM" id="SSF54791">
    <property type="entry name" value="Eukaryotic type KH-domain (KH-domain type I)"/>
    <property type="match status" value="1"/>
</dbReference>
<feature type="compositionally biased region" description="Polar residues" evidence="2">
    <location>
        <begin position="257"/>
        <end position="285"/>
    </location>
</feature>
<organism evidence="4 5">
    <name type="scientific">Eruca vesicaria subsp. sativa</name>
    <name type="common">Garden rocket</name>
    <name type="synonym">Eruca sativa</name>
    <dbReference type="NCBI Taxonomy" id="29727"/>
    <lineage>
        <taxon>Eukaryota</taxon>
        <taxon>Viridiplantae</taxon>
        <taxon>Streptophyta</taxon>
        <taxon>Embryophyta</taxon>
        <taxon>Tracheophyta</taxon>
        <taxon>Spermatophyta</taxon>
        <taxon>Magnoliopsida</taxon>
        <taxon>eudicotyledons</taxon>
        <taxon>Gunneridae</taxon>
        <taxon>Pentapetalae</taxon>
        <taxon>rosids</taxon>
        <taxon>malvids</taxon>
        <taxon>Brassicales</taxon>
        <taxon>Brassicaceae</taxon>
        <taxon>Brassiceae</taxon>
        <taxon>Eruca</taxon>
    </lineage>
</organism>
<evidence type="ECO:0000259" key="3">
    <source>
        <dbReference type="SMART" id="SM00322"/>
    </source>
</evidence>
<feature type="domain" description="K Homology" evidence="3">
    <location>
        <begin position="140"/>
        <end position="234"/>
    </location>
</feature>
<dbReference type="SMART" id="SM00322">
    <property type="entry name" value="KH"/>
    <property type="match status" value="1"/>
</dbReference>
<evidence type="ECO:0000313" key="4">
    <source>
        <dbReference type="EMBL" id="CAH8363115.1"/>
    </source>
</evidence>
<dbReference type="Pfam" id="PF22675">
    <property type="entry name" value="KH-I_KHDC4-BBP"/>
    <property type="match status" value="1"/>
</dbReference>
<dbReference type="PANTHER" id="PTHR11208:SF98">
    <property type="entry name" value="RNA-BINDING KH DOMAIN-CONTAINING PROTEIN"/>
    <property type="match status" value="1"/>
</dbReference>
<dbReference type="Proteomes" id="UP001642260">
    <property type="component" value="Unassembled WGS sequence"/>
</dbReference>
<dbReference type="InterPro" id="IPR036612">
    <property type="entry name" value="KH_dom_type_1_sf"/>
</dbReference>
<protein>
    <recommendedName>
        <fullName evidence="3">K Homology domain-containing protein</fullName>
    </recommendedName>
</protein>
<feature type="compositionally biased region" description="Polar residues" evidence="2">
    <location>
        <begin position="387"/>
        <end position="412"/>
    </location>
</feature>
<keyword evidence="1" id="KW-0694">RNA-binding</keyword>
<dbReference type="PANTHER" id="PTHR11208">
    <property type="entry name" value="RNA-BINDING PROTEIN RELATED"/>
    <property type="match status" value="1"/>
</dbReference>
<accession>A0ABC8L4S7</accession>
<dbReference type="AlphaFoldDB" id="A0ABC8L4S7"/>
<dbReference type="InterPro" id="IPR045071">
    <property type="entry name" value="BBP-like"/>
</dbReference>
<feature type="region of interest" description="Disordered" evidence="2">
    <location>
        <begin position="238"/>
        <end position="330"/>
    </location>
</feature>
<dbReference type="Gene3D" id="3.30.1370.10">
    <property type="entry name" value="K Homology domain, type 1"/>
    <property type="match status" value="1"/>
</dbReference>
<reference evidence="4 5" key="1">
    <citation type="submission" date="2022-03" db="EMBL/GenBank/DDBJ databases">
        <authorList>
            <person name="Macdonald S."/>
            <person name="Ahmed S."/>
            <person name="Newling K."/>
        </authorList>
    </citation>
    <scope>NUCLEOTIDE SEQUENCE [LARGE SCALE GENOMIC DNA]</scope>
</reference>
<name>A0ABC8L4S7_ERUVS</name>
<comment type="caution">
    <text evidence="4">The sequence shown here is derived from an EMBL/GenBank/DDBJ whole genome shotgun (WGS) entry which is preliminary data.</text>
</comment>
<dbReference type="GO" id="GO:0003723">
    <property type="term" value="F:RNA binding"/>
    <property type="evidence" value="ECO:0007669"/>
    <property type="project" value="UniProtKB-KW"/>
</dbReference>
<proteinExistence type="predicted"/>
<dbReference type="EMBL" id="CAKOAT010352931">
    <property type="protein sequence ID" value="CAH8363115.1"/>
    <property type="molecule type" value="Genomic_DNA"/>
</dbReference>
<feature type="compositionally biased region" description="Polar residues" evidence="2">
    <location>
        <begin position="372"/>
        <end position="381"/>
    </location>
</feature>
<sequence>MASSTTTSAPTKISMFGAKSGFVIPKNKLSGSLIPIFQRGGGGGAAGKDNGTVTKLGKRKSKWGPDLTQDVAVKKSRVLAYQKRLDQIREQLESGTHEAESNGETKGDIAEHLELEKREAIGEILELNPRFKAPPDYKPLMKEARLPIDVKEHSDFSFLSLIFGSQGDTLKQLEKETGAKVQVFGTKPGGEKVELSPSDENEIQTSWEELHFQISSETYEKVDAAIAVIELLISSVSESKRAEAAPPSSKSEDVSTVPGNINATATDPNSEQPTETSVQPPQTQLEEPGSSIPLASHQVPFHPPLNPSAASLGNHIPDQEQPTNPLFAQQPIPIHHNTSLRSDFQVPRPPDLFSFNLSSTPRPYSVVPPQGSLVQQQSGFSTAPPYSVSQAQSTGPRSTMRPSTLSTFQPVPSSGFRPTLLPDIISNNMSQSVRHLAPNLSLHPGTEIPSGPFPSSINLKHLTEYASGGSLRPMSMSAHTAGRPSAPRPFHGDFGFHPQPLISPRPNSQSVLLPPIVFRAPSVSPASQHFGQSFTRSQHFGRQMDQPLSHLPGPFHGNMRSSNLQNFGPPLPQVMPRNFPEAQFPQRSAHFPPRPVFHNDNLNPSGQPQIRHRFNPGVHQVYDPFSPSDA</sequence>
<dbReference type="InterPro" id="IPR004087">
    <property type="entry name" value="KH_dom"/>
</dbReference>
<keyword evidence="5" id="KW-1185">Reference proteome</keyword>
<feature type="region of interest" description="Disordered" evidence="2">
    <location>
        <begin position="366"/>
        <end position="413"/>
    </location>
</feature>
<evidence type="ECO:0000256" key="1">
    <source>
        <dbReference type="ARBA" id="ARBA00022884"/>
    </source>
</evidence>
<evidence type="ECO:0000313" key="5">
    <source>
        <dbReference type="Proteomes" id="UP001642260"/>
    </source>
</evidence>